<sequence>MWIGSWKSIWSVDKMKIRWTNQEQELQADIFFEKRTATPENFRKLGKKRGGDCRIAVKREGFSEEEWIQMLCNGVCSLYDGAYRFSRNGVKKLGRQRNVYENRDALSDYGETCYTFVLEGTAQELAALERGEILGRCKGYARTLGNLPNNYLHTEDLATYAHTLAQKLGIFCEIYGDRKLEELGCGGLLAVNQGSRREAAMMVLRYEGAKGSPWTALVGKGLLFDAGGYHLKSIDGMNGMKYDMCGAADVLEILEYLVTQKVKKNVMAVLMLAENVISPDAVKMGDVITTLSGKTVEVYNTDAEGRLVLCDGITFAQRMGARTVIDLATLTYSAQSALGDQVTALFGNDCEALENWKKTAAFTGEHYWQLPMGPIYHKMIEWSICADFANYAPGRGAGASVAACFLENFVEEGTQWIHLDMVGPSVVRKETEEMAEGASGACISTLAAYLTR</sequence>
<feature type="domain" description="Cytosol aminopeptidase" evidence="9">
    <location>
        <begin position="300"/>
        <end position="307"/>
    </location>
</feature>
<reference evidence="10 11" key="1">
    <citation type="submission" date="2019-01" db="EMBL/GenBank/DDBJ databases">
        <title>Blautia sp. nov. KGMB01111 isolated human feces.</title>
        <authorList>
            <person name="Park J.-E."/>
            <person name="Kim J.-S."/>
            <person name="Park S.-H."/>
        </authorList>
    </citation>
    <scope>NUCLEOTIDE SEQUENCE [LARGE SCALE GENOMIC DNA]</scope>
    <source>
        <strain evidence="10 11">KGMB01111</strain>
    </source>
</reference>
<organism evidence="10 11">
    <name type="scientific">Blautia faecicola</name>
    <dbReference type="NCBI Taxonomy" id="2509240"/>
    <lineage>
        <taxon>Bacteria</taxon>
        <taxon>Bacillati</taxon>
        <taxon>Bacillota</taxon>
        <taxon>Clostridia</taxon>
        <taxon>Lachnospirales</taxon>
        <taxon>Lachnospiraceae</taxon>
        <taxon>Blautia</taxon>
    </lineage>
</organism>
<evidence type="ECO:0000313" key="11">
    <source>
        <dbReference type="Proteomes" id="UP000290106"/>
    </source>
</evidence>
<gene>
    <name evidence="10" type="ORF">ETP43_01615</name>
</gene>
<dbReference type="Proteomes" id="UP000290106">
    <property type="component" value="Unassembled WGS sequence"/>
</dbReference>
<evidence type="ECO:0000256" key="7">
    <source>
        <dbReference type="ARBA" id="ARBA00050021"/>
    </source>
</evidence>
<dbReference type="PANTHER" id="PTHR11963">
    <property type="entry name" value="LEUCINE AMINOPEPTIDASE-RELATED"/>
    <property type="match status" value="1"/>
</dbReference>
<dbReference type="Gene3D" id="3.40.630.10">
    <property type="entry name" value="Zn peptidases"/>
    <property type="match status" value="1"/>
</dbReference>
<dbReference type="OrthoDB" id="9809354at2"/>
<dbReference type="GO" id="GO:0030145">
    <property type="term" value="F:manganese ion binding"/>
    <property type="evidence" value="ECO:0007669"/>
    <property type="project" value="InterPro"/>
</dbReference>
<dbReference type="Pfam" id="PF00883">
    <property type="entry name" value="Peptidase_M17"/>
    <property type="match status" value="1"/>
</dbReference>
<evidence type="ECO:0000256" key="2">
    <source>
        <dbReference type="ARBA" id="ARBA00022438"/>
    </source>
</evidence>
<accession>A0A4Q1REV5</accession>
<comment type="similarity">
    <text evidence="1">Belongs to the peptidase M17 family.</text>
</comment>
<dbReference type="CDD" id="cd00433">
    <property type="entry name" value="Peptidase_M17"/>
    <property type="match status" value="1"/>
</dbReference>
<comment type="function">
    <text evidence="6">Presumably involved in the processing and regular turnover of intracellular proteins. Catalyzes the removal of unsubstituted N-terminal amino acids from various peptides.</text>
</comment>
<dbReference type="PROSITE" id="PS00631">
    <property type="entry name" value="CYTOSOL_AP"/>
    <property type="match status" value="1"/>
</dbReference>
<evidence type="ECO:0000256" key="3">
    <source>
        <dbReference type="ARBA" id="ARBA00022670"/>
    </source>
</evidence>
<dbReference type="SUPFAM" id="SSF53187">
    <property type="entry name" value="Zn-dependent exopeptidases"/>
    <property type="match status" value="1"/>
</dbReference>
<dbReference type="InterPro" id="IPR011356">
    <property type="entry name" value="Leucine_aapep/pepB"/>
</dbReference>
<dbReference type="PANTHER" id="PTHR11963:SF23">
    <property type="entry name" value="CYTOSOL AMINOPEPTIDASE"/>
    <property type="match status" value="1"/>
</dbReference>
<evidence type="ECO:0000256" key="8">
    <source>
        <dbReference type="ARBA" id="ARBA00050061"/>
    </source>
</evidence>
<evidence type="ECO:0000256" key="4">
    <source>
        <dbReference type="ARBA" id="ARBA00022801"/>
    </source>
</evidence>
<keyword evidence="11" id="KW-1185">Reference proteome</keyword>
<dbReference type="GO" id="GO:0005737">
    <property type="term" value="C:cytoplasm"/>
    <property type="evidence" value="ECO:0007669"/>
    <property type="project" value="InterPro"/>
</dbReference>
<evidence type="ECO:0000259" key="9">
    <source>
        <dbReference type="PROSITE" id="PS00631"/>
    </source>
</evidence>
<dbReference type="InterPro" id="IPR000819">
    <property type="entry name" value="Peptidase_M17_C"/>
</dbReference>
<keyword evidence="3" id="KW-0645">Protease</keyword>
<keyword evidence="4" id="KW-0378">Hydrolase</keyword>
<comment type="caution">
    <text evidence="10">The sequence shown here is derived from an EMBL/GenBank/DDBJ whole genome shotgun (WGS) entry which is preliminary data.</text>
</comment>
<dbReference type="EMBL" id="SDKC01000001">
    <property type="protein sequence ID" value="RXS74069.1"/>
    <property type="molecule type" value="Genomic_DNA"/>
</dbReference>
<dbReference type="AlphaFoldDB" id="A0A4Q1REV5"/>
<evidence type="ECO:0000256" key="5">
    <source>
        <dbReference type="ARBA" id="ARBA00033172"/>
    </source>
</evidence>
<evidence type="ECO:0000256" key="1">
    <source>
        <dbReference type="ARBA" id="ARBA00009528"/>
    </source>
</evidence>
<dbReference type="GO" id="GO:0006508">
    <property type="term" value="P:proteolysis"/>
    <property type="evidence" value="ECO:0007669"/>
    <property type="project" value="UniProtKB-KW"/>
</dbReference>
<proteinExistence type="inferred from homology"/>
<name>A0A4Q1REV5_9FIRM</name>
<dbReference type="PRINTS" id="PR00481">
    <property type="entry name" value="LAMNOPPTDASE"/>
</dbReference>
<dbReference type="GO" id="GO:0070006">
    <property type="term" value="F:metalloaminopeptidase activity"/>
    <property type="evidence" value="ECO:0007669"/>
    <property type="project" value="InterPro"/>
</dbReference>
<keyword evidence="2" id="KW-0031">Aminopeptidase</keyword>
<evidence type="ECO:0000313" key="10">
    <source>
        <dbReference type="EMBL" id="RXS74069.1"/>
    </source>
</evidence>
<evidence type="ECO:0000256" key="6">
    <source>
        <dbReference type="ARBA" id="ARBA00049972"/>
    </source>
</evidence>
<protein>
    <recommendedName>
        <fullName evidence="7">Probable cytosol aminopeptidase</fullName>
    </recommendedName>
    <alternativeName>
        <fullName evidence="8">Leucine aminopeptidase</fullName>
    </alternativeName>
    <alternativeName>
        <fullName evidence="5">Leucyl aminopeptidase</fullName>
    </alternativeName>
</protein>